<proteinExistence type="inferred from homology"/>
<dbReference type="Proteomes" id="UP000645555">
    <property type="component" value="Unassembled WGS sequence"/>
</dbReference>
<dbReference type="AlphaFoldDB" id="A0A918NM36"/>
<dbReference type="GO" id="GO:0016020">
    <property type="term" value="C:membrane"/>
    <property type="evidence" value="ECO:0007669"/>
    <property type="project" value="TreeGrafter"/>
</dbReference>
<reference evidence="8" key="1">
    <citation type="journal article" date="2014" name="Int. J. Syst. Evol. Microbiol.">
        <title>Complete genome sequence of Corynebacterium casei LMG S-19264T (=DSM 44701T), isolated from a smear-ripened cheese.</title>
        <authorList>
            <consortium name="US DOE Joint Genome Institute (JGI-PGF)"/>
            <person name="Walter F."/>
            <person name="Albersmeier A."/>
            <person name="Kalinowski J."/>
            <person name="Ruckert C."/>
        </authorList>
    </citation>
    <scope>NUCLEOTIDE SEQUENCE</scope>
    <source>
        <strain evidence="8">JCM 4956</strain>
    </source>
</reference>
<gene>
    <name evidence="8" type="ORF">GCM10010515_54550</name>
</gene>
<feature type="domain" description="AMP-dependent synthetase/ligase" evidence="7">
    <location>
        <begin position="20"/>
        <end position="432"/>
    </location>
</feature>
<keyword evidence="2" id="KW-0436">Ligase</keyword>
<dbReference type="Pfam" id="PF23562">
    <property type="entry name" value="AMP-binding_C_3"/>
    <property type="match status" value="1"/>
</dbReference>
<dbReference type="InterPro" id="IPR042099">
    <property type="entry name" value="ANL_N_sf"/>
</dbReference>
<dbReference type="PANTHER" id="PTHR43272:SF32">
    <property type="entry name" value="AMP-DEPENDENT SYNTHETASE_LIGASE DOMAIN-CONTAINING PROTEIN"/>
    <property type="match status" value="1"/>
</dbReference>
<organism evidence="8 9">
    <name type="scientific">Streptomyces fructofermentans</name>
    <dbReference type="NCBI Taxonomy" id="152141"/>
    <lineage>
        <taxon>Bacteria</taxon>
        <taxon>Bacillati</taxon>
        <taxon>Actinomycetota</taxon>
        <taxon>Actinomycetes</taxon>
        <taxon>Kitasatosporales</taxon>
        <taxon>Streptomycetaceae</taxon>
        <taxon>Streptomyces</taxon>
    </lineage>
</organism>
<evidence type="ECO:0000313" key="8">
    <source>
        <dbReference type="EMBL" id="GGX79990.1"/>
    </source>
</evidence>
<evidence type="ECO:0000259" key="7">
    <source>
        <dbReference type="Pfam" id="PF00501"/>
    </source>
</evidence>
<dbReference type="Gene3D" id="3.40.50.12780">
    <property type="entry name" value="N-terminal domain of ligase-like"/>
    <property type="match status" value="1"/>
</dbReference>
<dbReference type="Gene3D" id="3.30.300.30">
    <property type="match status" value="1"/>
</dbReference>
<dbReference type="EMBL" id="BMWD01000022">
    <property type="protein sequence ID" value="GGX79990.1"/>
    <property type="molecule type" value="Genomic_DNA"/>
</dbReference>
<dbReference type="PROSITE" id="PS00455">
    <property type="entry name" value="AMP_BINDING"/>
    <property type="match status" value="1"/>
</dbReference>
<comment type="caution">
    <text evidence="8">The sequence shown here is derived from an EMBL/GenBank/DDBJ whole genome shotgun (WGS) entry which is preliminary data.</text>
</comment>
<dbReference type="InterPro" id="IPR020845">
    <property type="entry name" value="AMP-binding_CS"/>
</dbReference>
<keyword evidence="3" id="KW-0276">Fatty acid metabolism</keyword>
<evidence type="ECO:0000256" key="5">
    <source>
        <dbReference type="ARBA" id="ARBA00024484"/>
    </source>
</evidence>
<evidence type="ECO:0000256" key="4">
    <source>
        <dbReference type="ARBA" id="ARBA00023098"/>
    </source>
</evidence>
<dbReference type="Pfam" id="PF00501">
    <property type="entry name" value="AMP-binding"/>
    <property type="match status" value="1"/>
</dbReference>
<keyword evidence="9" id="KW-1185">Reference proteome</keyword>
<evidence type="ECO:0000256" key="2">
    <source>
        <dbReference type="ARBA" id="ARBA00022598"/>
    </source>
</evidence>
<sequence>MTTAEPPHDYVEGLTITELLRRNAREFAERPALTTGPGPHAGTLNWTQLRTEVAALTRGLAALGVTRGDRVLVAMSRRAEHWITDLAAVHLGALSCSTYDTLSTEQIGALARHSAAGLVVLEGEEQLARWRPVLDELPHLRVVVLDPDAVPADDPRFVGYATVRNAVPPDNDAFEALTDAATPDRPLALVYTSGTTGDPKGVVLSHRNVIHESAMQERLVPLPDHPRTVAHLPMGHIAERVLGIYMPLYTAGHVTICPDPGQFLPTLLAVRPQGFFGVPRVWEKLAAGLLARITTLPADQAAAVAQAQQTALEVYRLRSAGKEVPTEKAAALEEFDRHVLRPVRTTVGLDSCRRAFSGAAPLPTGVLEFLASVGLPVYEVWGLSETTGAATVSTPAAFAPGSVGQPGPGIEVKEAEDGELLVRGPVVFSGYLRADGHVEPATDAEGWLATGDIGTVDSRGIVTVTDRKKEIIITTGGKNIAPARIESRLRAHPLVAHAVAIGDRRHHVTALLVLDEETAPLWARTHGIDATDLDELARHPKVLAALDTAVEETNAALSRPEQVKRYRVLAGPWTAESGELTPKLSLRRRAIDERHAATIESMYDT</sequence>
<evidence type="ECO:0000256" key="6">
    <source>
        <dbReference type="ARBA" id="ARBA00032875"/>
    </source>
</evidence>
<comment type="similarity">
    <text evidence="1">Belongs to the ATP-dependent AMP-binding enzyme family.</text>
</comment>
<dbReference type="GO" id="GO:0004467">
    <property type="term" value="F:long-chain fatty acid-CoA ligase activity"/>
    <property type="evidence" value="ECO:0007669"/>
    <property type="project" value="UniProtKB-EC"/>
</dbReference>
<evidence type="ECO:0000256" key="3">
    <source>
        <dbReference type="ARBA" id="ARBA00022832"/>
    </source>
</evidence>
<evidence type="ECO:0000256" key="1">
    <source>
        <dbReference type="ARBA" id="ARBA00006432"/>
    </source>
</evidence>
<dbReference type="InterPro" id="IPR000873">
    <property type="entry name" value="AMP-dep_synth/lig_dom"/>
</dbReference>
<dbReference type="PANTHER" id="PTHR43272">
    <property type="entry name" value="LONG-CHAIN-FATTY-ACID--COA LIGASE"/>
    <property type="match status" value="1"/>
</dbReference>
<dbReference type="RefSeq" id="WP_229916557.1">
    <property type="nucleotide sequence ID" value="NZ_BMWD01000022.1"/>
</dbReference>
<reference evidence="8" key="2">
    <citation type="submission" date="2020-09" db="EMBL/GenBank/DDBJ databases">
        <authorList>
            <person name="Sun Q."/>
            <person name="Ohkuma M."/>
        </authorList>
    </citation>
    <scope>NUCLEOTIDE SEQUENCE</scope>
    <source>
        <strain evidence="8">JCM 4956</strain>
    </source>
</reference>
<name>A0A918NM36_9ACTN</name>
<dbReference type="SUPFAM" id="SSF56801">
    <property type="entry name" value="Acetyl-CoA synthetase-like"/>
    <property type="match status" value="1"/>
</dbReference>
<dbReference type="CDD" id="cd05907">
    <property type="entry name" value="VL_LC_FACS_like"/>
    <property type="match status" value="1"/>
</dbReference>
<protein>
    <recommendedName>
        <fullName evidence="6">Acyl-CoA synthetase</fullName>
    </recommendedName>
</protein>
<comment type="catalytic activity">
    <reaction evidence="5">
        <text>a long-chain fatty acid + ATP + CoA = a long-chain fatty acyl-CoA + AMP + diphosphate</text>
        <dbReference type="Rhea" id="RHEA:15421"/>
        <dbReference type="ChEBI" id="CHEBI:30616"/>
        <dbReference type="ChEBI" id="CHEBI:33019"/>
        <dbReference type="ChEBI" id="CHEBI:57287"/>
        <dbReference type="ChEBI" id="CHEBI:57560"/>
        <dbReference type="ChEBI" id="CHEBI:83139"/>
        <dbReference type="ChEBI" id="CHEBI:456215"/>
        <dbReference type="EC" id="6.2.1.3"/>
    </reaction>
    <physiologicalReaction direction="left-to-right" evidence="5">
        <dbReference type="Rhea" id="RHEA:15422"/>
    </physiologicalReaction>
</comment>
<keyword evidence="4" id="KW-0443">Lipid metabolism</keyword>
<evidence type="ECO:0000313" key="9">
    <source>
        <dbReference type="Proteomes" id="UP000645555"/>
    </source>
</evidence>
<dbReference type="InterPro" id="IPR045851">
    <property type="entry name" value="AMP-bd_C_sf"/>
</dbReference>
<accession>A0A918NM36</accession>